<dbReference type="EMBL" id="HBIR01017624">
    <property type="protein sequence ID" value="CAE0542873.1"/>
    <property type="molecule type" value="Transcribed_RNA"/>
</dbReference>
<protein>
    <submittedName>
        <fullName evidence="5">Uncharacterized protein</fullName>
    </submittedName>
</protein>
<feature type="repeat" description="ANK" evidence="3">
    <location>
        <begin position="752"/>
        <end position="784"/>
    </location>
</feature>
<name>A0A7S3S3S6_EMIHU</name>
<sequence length="966" mass="97194">MLKPVVLLVTLLALDVFAKKKKKRRRGGMDALAAFTTVSVSLGGSGELELKLPPASKQVSIADPASLMKHVAGAWDSVVAPHQAGLTDPKAGPMSGGALAPEEAWHHYTAGQQGVIDSARFLVAFNVVPSLQRGGGGELHAAAARGLVERVVAILDADPQAVHAATGEGMTALMAAAATGQAKVLEVLLEAGADPQASGNNGASALHIAASLGQMQAVEALLASGSTEVDYPHHFARTTALHFAAEMGHAGVVQALCAAGADSNARKSTGGTPLHTAADCDQPAAVAALLAPPCAADHTLLLNGDTTPLYLAAQRGWTRAAEELLTRGADPNLVMRSGTFSTAVSVPGAAEPLASGGFYAARNTERANGATALHVAVENGHYATAELLLEHGALQLNSMEGTTPLITALQYKHPHIAARLLAADPPPDLTARVPVDGASALFVASGEGYTDLVREMLRLGAPPDLPNKHGATPLSHAALRGHLPVLRLLLSAGARADGAAEGASAALAPLHAAVSREGRLRGRGLAEAVAALLAAGAPSDALALGGASERGEVAAVRLLLAAAEPGIANQPGGRSGATALMKGSVAGSAEVVAALLDGGASVNATAGAAMSGATALYLAAQYGHAHICRLLLQRGAWVDAPIAELHVTPLFVAAERGAVDALEALLEGGAAVDAPNWNGVTPLGMAALRGHVQVMESLRSRGAHLDRRDNSGSTPLALAAAAPAEELLPEARERSLRWLIAAGAALGSVDNAGSTPLLAAAAAGQAASVSLLASAGADADATRADGRVFNFRGGGAAVPLPKPSRNLPVGRTALHIAAESGDLQVVRALRASGAAGGGAALAAAPAQAALARKSAIAIVSFLRRSGETMLSDEYMSCSVRVSSSFPLTACSLNAMVWSPSSSSSSHASTSDTFQVVGLDVSTAAGSGVPLCSADSLRTNAMVFAIASFASSICTVDSLRRNSLCRS</sequence>
<feature type="repeat" description="ANK" evidence="3">
    <location>
        <begin position="809"/>
        <end position="834"/>
    </location>
</feature>
<gene>
    <name evidence="5" type="ORF">EHUX00137_LOCUS13251</name>
</gene>
<dbReference type="PANTHER" id="PTHR24198:SF165">
    <property type="entry name" value="ANKYRIN REPEAT-CONTAINING PROTEIN-RELATED"/>
    <property type="match status" value="1"/>
</dbReference>
<evidence type="ECO:0000256" key="1">
    <source>
        <dbReference type="ARBA" id="ARBA00022737"/>
    </source>
</evidence>
<dbReference type="PROSITE" id="PS50297">
    <property type="entry name" value="ANK_REP_REGION"/>
    <property type="match status" value="12"/>
</dbReference>
<accession>A0A7S3S3S6</accession>
<feature type="repeat" description="ANK" evidence="3">
    <location>
        <begin position="611"/>
        <end position="643"/>
    </location>
</feature>
<organism evidence="5">
    <name type="scientific">Emiliania huxleyi</name>
    <name type="common">Coccolithophore</name>
    <name type="synonym">Pontosphaera huxleyi</name>
    <dbReference type="NCBI Taxonomy" id="2903"/>
    <lineage>
        <taxon>Eukaryota</taxon>
        <taxon>Haptista</taxon>
        <taxon>Haptophyta</taxon>
        <taxon>Prymnesiophyceae</taxon>
        <taxon>Isochrysidales</taxon>
        <taxon>Noelaerhabdaceae</taxon>
        <taxon>Emiliania</taxon>
    </lineage>
</organism>
<feature type="repeat" description="ANK" evidence="3">
    <location>
        <begin position="201"/>
        <end position="226"/>
    </location>
</feature>
<evidence type="ECO:0000256" key="4">
    <source>
        <dbReference type="SAM" id="SignalP"/>
    </source>
</evidence>
<reference evidence="5" key="1">
    <citation type="submission" date="2021-01" db="EMBL/GenBank/DDBJ databases">
        <authorList>
            <person name="Corre E."/>
            <person name="Pelletier E."/>
            <person name="Niang G."/>
            <person name="Scheremetjew M."/>
            <person name="Finn R."/>
            <person name="Kale V."/>
            <person name="Holt S."/>
            <person name="Cochrane G."/>
            <person name="Meng A."/>
            <person name="Brown T."/>
            <person name="Cohen L."/>
        </authorList>
    </citation>
    <scope>NUCLEOTIDE SEQUENCE</scope>
    <source>
        <strain evidence="5">379</strain>
    </source>
</reference>
<dbReference type="PANTHER" id="PTHR24198">
    <property type="entry name" value="ANKYRIN REPEAT AND PROTEIN KINASE DOMAIN-CONTAINING PROTEIN"/>
    <property type="match status" value="1"/>
</dbReference>
<dbReference type="PRINTS" id="PR01415">
    <property type="entry name" value="ANKYRIN"/>
</dbReference>
<feature type="repeat" description="ANK" evidence="3">
    <location>
        <begin position="678"/>
        <end position="710"/>
    </location>
</feature>
<proteinExistence type="predicted"/>
<feature type="repeat" description="ANK" evidence="3">
    <location>
        <begin position="469"/>
        <end position="501"/>
    </location>
</feature>
<keyword evidence="4" id="KW-0732">Signal</keyword>
<feature type="repeat" description="ANK" evidence="3">
    <location>
        <begin position="168"/>
        <end position="200"/>
    </location>
</feature>
<evidence type="ECO:0000256" key="3">
    <source>
        <dbReference type="PROSITE-ProRule" id="PRU00023"/>
    </source>
</evidence>
<dbReference type="SUPFAM" id="SSF48403">
    <property type="entry name" value="Ankyrin repeat"/>
    <property type="match status" value="2"/>
</dbReference>
<feature type="signal peptide" evidence="4">
    <location>
        <begin position="1"/>
        <end position="18"/>
    </location>
</feature>
<dbReference type="Gene3D" id="1.25.40.20">
    <property type="entry name" value="Ankyrin repeat-containing domain"/>
    <property type="match status" value="6"/>
</dbReference>
<feature type="repeat" description="ANK" evidence="3">
    <location>
        <begin position="436"/>
        <end position="468"/>
    </location>
</feature>
<dbReference type="SMART" id="SM00248">
    <property type="entry name" value="ANK"/>
    <property type="match status" value="17"/>
</dbReference>
<keyword evidence="2 3" id="KW-0040">ANK repeat</keyword>
<feature type="repeat" description="ANK" evidence="3">
    <location>
        <begin position="575"/>
        <end position="607"/>
    </location>
</feature>
<dbReference type="Pfam" id="PF00023">
    <property type="entry name" value="Ank"/>
    <property type="match status" value="1"/>
</dbReference>
<feature type="repeat" description="ANK" evidence="3">
    <location>
        <begin position="368"/>
        <end position="393"/>
    </location>
</feature>
<feature type="repeat" description="ANK" evidence="3">
    <location>
        <begin position="236"/>
        <end position="268"/>
    </location>
</feature>
<feature type="repeat" description="ANK" evidence="3">
    <location>
        <begin position="304"/>
        <end position="336"/>
    </location>
</feature>
<dbReference type="PROSITE" id="PS50088">
    <property type="entry name" value="ANK_REPEAT"/>
    <property type="match status" value="13"/>
</dbReference>
<dbReference type="InterPro" id="IPR036770">
    <property type="entry name" value="Ankyrin_rpt-contain_sf"/>
</dbReference>
<dbReference type="AlphaFoldDB" id="A0A7S3S3S6"/>
<feature type="chain" id="PRO_5030554869" evidence="4">
    <location>
        <begin position="19"/>
        <end position="966"/>
    </location>
</feature>
<dbReference type="Pfam" id="PF12796">
    <property type="entry name" value="Ank_2"/>
    <property type="match status" value="7"/>
</dbReference>
<dbReference type="InterPro" id="IPR002110">
    <property type="entry name" value="Ankyrin_rpt"/>
</dbReference>
<keyword evidence="1" id="KW-0677">Repeat</keyword>
<feature type="repeat" description="ANK" evidence="3">
    <location>
        <begin position="645"/>
        <end position="677"/>
    </location>
</feature>
<evidence type="ECO:0000256" key="2">
    <source>
        <dbReference type="ARBA" id="ARBA00023043"/>
    </source>
</evidence>
<evidence type="ECO:0000313" key="5">
    <source>
        <dbReference type="EMBL" id="CAE0542873.1"/>
    </source>
</evidence>